<comment type="caution">
    <text evidence="2">The sequence shown here is derived from an EMBL/GenBank/DDBJ whole genome shotgun (WGS) entry which is preliminary data.</text>
</comment>
<dbReference type="InterPro" id="IPR002686">
    <property type="entry name" value="Transposase_17"/>
</dbReference>
<accession>A0ABP7UDU8</accession>
<proteinExistence type="predicted"/>
<dbReference type="SMART" id="SM01321">
    <property type="entry name" value="Y1_Tnp"/>
    <property type="match status" value="1"/>
</dbReference>
<feature type="domain" description="Transposase IS200-like" evidence="1">
    <location>
        <begin position="27"/>
        <end position="189"/>
    </location>
</feature>
<dbReference type="PANTHER" id="PTHR34322">
    <property type="entry name" value="TRANSPOSASE, Y1_TNP DOMAIN-CONTAINING"/>
    <property type="match status" value="1"/>
</dbReference>
<dbReference type="InterPro" id="IPR036515">
    <property type="entry name" value="Transposase_17_sf"/>
</dbReference>
<keyword evidence="3" id="KW-1185">Reference proteome</keyword>
<evidence type="ECO:0000313" key="2">
    <source>
        <dbReference type="EMBL" id="GAA4040810.1"/>
    </source>
</evidence>
<protein>
    <recommendedName>
        <fullName evidence="1">Transposase IS200-like domain-containing protein</fullName>
    </recommendedName>
</protein>
<name>A0ABP7UDU8_9FLAO</name>
<reference evidence="3" key="1">
    <citation type="journal article" date="2019" name="Int. J. Syst. Evol. Microbiol.">
        <title>The Global Catalogue of Microorganisms (GCM) 10K type strain sequencing project: providing services to taxonomists for standard genome sequencing and annotation.</title>
        <authorList>
            <consortium name="The Broad Institute Genomics Platform"/>
            <consortium name="The Broad Institute Genome Sequencing Center for Infectious Disease"/>
            <person name="Wu L."/>
            <person name="Ma J."/>
        </authorList>
    </citation>
    <scope>NUCLEOTIDE SEQUENCE [LARGE SCALE GENOMIC DNA]</scope>
    <source>
        <strain evidence="3">JCM 17068</strain>
    </source>
</reference>
<dbReference type="SUPFAM" id="SSF143422">
    <property type="entry name" value="Transposase IS200-like"/>
    <property type="match status" value="1"/>
</dbReference>
<gene>
    <name evidence="2" type="ORF">GCM10022388_01700</name>
</gene>
<dbReference type="EMBL" id="BAABCS010000003">
    <property type="protein sequence ID" value="GAA4040810.1"/>
    <property type="molecule type" value="Genomic_DNA"/>
</dbReference>
<sequence>MSKFKTLTKVIKGYLKNKMNIRNEILVPEAYYHIYNRGINSGKIFSSEENYLFFLSKFATYLNPICDVFAYCLMPNHFHFLIRIKSEDEIRNFLKAQNPKTKTFVKVQNFDKGITDKIQNFDKLNNHEKGLHSFDSIVSKQIGKFISSYSQAYNKVSNRHGALLESPFKRKRIDSDEYLRNLILYIHLNPTDLKQNFEVYKFSSYKSIVSNSKTKLKREEIINIFDDVENFIYSHRHPPKFDFSF</sequence>
<evidence type="ECO:0000259" key="1">
    <source>
        <dbReference type="SMART" id="SM01321"/>
    </source>
</evidence>
<organism evidence="2 3">
    <name type="scientific">Flavobacterium chungnamense</name>
    <dbReference type="NCBI Taxonomy" id="706182"/>
    <lineage>
        <taxon>Bacteria</taxon>
        <taxon>Pseudomonadati</taxon>
        <taxon>Bacteroidota</taxon>
        <taxon>Flavobacteriia</taxon>
        <taxon>Flavobacteriales</taxon>
        <taxon>Flavobacteriaceae</taxon>
        <taxon>Flavobacterium</taxon>
    </lineage>
</organism>
<dbReference type="Gene3D" id="3.30.70.1290">
    <property type="entry name" value="Transposase IS200-like"/>
    <property type="match status" value="1"/>
</dbReference>
<dbReference type="PANTHER" id="PTHR34322:SF2">
    <property type="entry name" value="TRANSPOSASE IS200-LIKE DOMAIN-CONTAINING PROTEIN"/>
    <property type="match status" value="1"/>
</dbReference>
<evidence type="ECO:0000313" key="3">
    <source>
        <dbReference type="Proteomes" id="UP001500426"/>
    </source>
</evidence>
<dbReference type="Proteomes" id="UP001500426">
    <property type="component" value="Unassembled WGS sequence"/>
</dbReference>